<dbReference type="Proteomes" id="UP000321723">
    <property type="component" value="Unassembled WGS sequence"/>
</dbReference>
<feature type="compositionally biased region" description="Basic and acidic residues" evidence="1">
    <location>
        <begin position="24"/>
        <end position="47"/>
    </location>
</feature>
<name>A0A511FD36_9CELL</name>
<dbReference type="EMBL" id="JACHDN010000001">
    <property type="protein sequence ID" value="MBB5474624.1"/>
    <property type="molecule type" value="Genomic_DNA"/>
</dbReference>
<evidence type="ECO:0000313" key="3">
    <source>
        <dbReference type="EMBL" id="MBB5474624.1"/>
    </source>
</evidence>
<evidence type="ECO:0000313" key="2">
    <source>
        <dbReference type="EMBL" id="GEL47179.1"/>
    </source>
</evidence>
<evidence type="ECO:0000313" key="4">
    <source>
        <dbReference type="Proteomes" id="UP000321723"/>
    </source>
</evidence>
<gene>
    <name evidence="2" type="ORF">CHO01_22950</name>
    <name evidence="3" type="ORF">HNR08_003360</name>
</gene>
<evidence type="ECO:0000256" key="1">
    <source>
        <dbReference type="SAM" id="MobiDB-lite"/>
    </source>
</evidence>
<comment type="caution">
    <text evidence="2">The sequence shown here is derived from an EMBL/GenBank/DDBJ whole genome shotgun (WGS) entry which is preliminary data.</text>
</comment>
<protein>
    <submittedName>
        <fullName evidence="2">Uncharacterized protein</fullName>
    </submittedName>
</protein>
<dbReference type="Proteomes" id="UP000564629">
    <property type="component" value="Unassembled WGS sequence"/>
</dbReference>
<accession>A0A511FD36</accession>
<organism evidence="2 4">
    <name type="scientific">Cellulomonas hominis</name>
    <dbReference type="NCBI Taxonomy" id="156981"/>
    <lineage>
        <taxon>Bacteria</taxon>
        <taxon>Bacillati</taxon>
        <taxon>Actinomycetota</taxon>
        <taxon>Actinomycetes</taxon>
        <taxon>Micrococcales</taxon>
        <taxon>Cellulomonadaceae</taxon>
        <taxon>Cellulomonas</taxon>
    </lineage>
</organism>
<keyword evidence="4" id="KW-1185">Reference proteome</keyword>
<evidence type="ECO:0000313" key="5">
    <source>
        <dbReference type="Proteomes" id="UP000564629"/>
    </source>
</evidence>
<feature type="region of interest" description="Disordered" evidence="1">
    <location>
        <begin position="1"/>
        <end position="47"/>
    </location>
</feature>
<dbReference type="EMBL" id="BJVQ01000031">
    <property type="protein sequence ID" value="GEL47179.1"/>
    <property type="molecule type" value="Genomic_DNA"/>
</dbReference>
<reference evidence="3 5" key="2">
    <citation type="submission" date="2020-08" db="EMBL/GenBank/DDBJ databases">
        <title>Sequencing the genomes of 1000 actinobacteria strains.</title>
        <authorList>
            <person name="Klenk H.-P."/>
        </authorList>
    </citation>
    <scope>NUCLEOTIDE SEQUENCE [LARGE SCALE GENOMIC DNA]</scope>
    <source>
        <strain evidence="3 5">DSM 9581</strain>
    </source>
</reference>
<reference evidence="2 4" key="1">
    <citation type="submission" date="2019-07" db="EMBL/GenBank/DDBJ databases">
        <title>Whole genome shotgun sequence of Cellulomonas hominis NBRC 16055.</title>
        <authorList>
            <person name="Hosoyama A."/>
            <person name="Uohara A."/>
            <person name="Ohji S."/>
            <person name="Ichikawa N."/>
        </authorList>
    </citation>
    <scope>NUCLEOTIDE SEQUENCE [LARGE SCALE GENOMIC DNA]</scope>
    <source>
        <strain evidence="2 4">NBRC 16055</strain>
    </source>
</reference>
<dbReference type="RefSeq" id="WP_146838055.1">
    <property type="nucleotide sequence ID" value="NZ_BJVQ01000031.1"/>
</dbReference>
<proteinExistence type="predicted"/>
<dbReference type="AlphaFoldDB" id="A0A511FD36"/>
<sequence length="278" mass="29500">MTGADDLPRIPAGTRTGGQFTSRSRAEARLHLDDRLGPPRFDESARSRAAEQASAWFTEQLSRGVIEADAPRTVGQLIDRGRAARAELGVRLAGARLTHDRAAVAGLEARGHALEGALSSLATAVHQQRLEPGHDPDVWRTSENGALLSGPDCHDLDAAWFTASARDPGRALAYAALDEAATDGSPFAADLLRRRRRAQTAQEMALAGAVLRGDSGAEHVAASIAVRDAAIAIGHRDLVDDPRLCRELTTPEGAVVRTGWTRDAHDALLGPWRAVTGG</sequence>